<dbReference type="EMBL" id="LAZR01042742">
    <property type="protein sequence ID" value="KKL08778.1"/>
    <property type="molecule type" value="Genomic_DNA"/>
</dbReference>
<comment type="caution">
    <text evidence="1">The sequence shown here is derived from an EMBL/GenBank/DDBJ whole genome shotgun (WGS) entry which is preliminary data.</text>
</comment>
<gene>
    <name evidence="1" type="ORF">LCGC14_2572470</name>
</gene>
<dbReference type="AlphaFoldDB" id="A0A0F9D9P7"/>
<accession>A0A0F9D9P7</accession>
<name>A0A0F9D9P7_9ZZZZ</name>
<proteinExistence type="predicted"/>
<sequence length="33" mass="3822">MKGIIELVVHDKNLHYKVAVQMILTTKIMRIKG</sequence>
<organism evidence="1">
    <name type="scientific">marine sediment metagenome</name>
    <dbReference type="NCBI Taxonomy" id="412755"/>
    <lineage>
        <taxon>unclassified sequences</taxon>
        <taxon>metagenomes</taxon>
        <taxon>ecological metagenomes</taxon>
    </lineage>
</organism>
<protein>
    <submittedName>
        <fullName evidence="1">Uncharacterized protein</fullName>
    </submittedName>
</protein>
<evidence type="ECO:0000313" key="1">
    <source>
        <dbReference type="EMBL" id="KKL08778.1"/>
    </source>
</evidence>
<reference evidence="1" key="1">
    <citation type="journal article" date="2015" name="Nature">
        <title>Complex archaea that bridge the gap between prokaryotes and eukaryotes.</title>
        <authorList>
            <person name="Spang A."/>
            <person name="Saw J.H."/>
            <person name="Jorgensen S.L."/>
            <person name="Zaremba-Niedzwiedzka K."/>
            <person name="Martijn J."/>
            <person name="Lind A.E."/>
            <person name="van Eijk R."/>
            <person name="Schleper C."/>
            <person name="Guy L."/>
            <person name="Ettema T.J."/>
        </authorList>
    </citation>
    <scope>NUCLEOTIDE SEQUENCE</scope>
</reference>